<feature type="domain" description="C2H2-type" evidence="2">
    <location>
        <begin position="288"/>
        <end position="311"/>
    </location>
</feature>
<dbReference type="eggNOG" id="ENOG502T837">
    <property type="taxonomic scope" value="Eukaryota"/>
</dbReference>
<gene>
    <name evidence="3" type="ORF">COCSADRAFT_203988</name>
</gene>
<dbReference type="InterPro" id="IPR013087">
    <property type="entry name" value="Znf_C2H2_type"/>
</dbReference>
<name>M2RUW0_COCSN</name>
<sequence>MAMTPEITCNLLATLAHPPWTKALRQNLLRFNTLPAELQFQVLTFCSASTLFQLMRVSFSLRKEACKLFWAYSDTYFVIEADWLLDGGYAGYTSNDLAFLAKVQNIQIDYDREVRDKICLLRNGIEEIQQDRIEHFWKMFQERCPRAKRVIINEVWVLMKIREERPCIAKELQHLVRSSPPGILASAFIIEKANVPADICASGPSTQNLQRAVYQLCPDGSWKEGKLGQHWKAVLVPAKRFSGPVGRIYELRYRDSLLDLKWWGLWITVVEALDRCHFDKGRNWPFSCPMDGCNVYFQVAGEWTMHAAEFHSQDLVDVYGLKMLPQGSIQDELRYRRAKLVEKKDKIDEESRKIQQQWNRGGQEQRSEMKRMWQQQLSNDPEWETGGEDWSSNRIWQEINRTLQEGEAKLSIESQV</sequence>
<reference evidence="4" key="2">
    <citation type="journal article" date="2013" name="PLoS Genet.">
        <title>Comparative genome structure, secondary metabolite, and effector coding capacity across Cochliobolus pathogens.</title>
        <authorList>
            <person name="Condon B.J."/>
            <person name="Leng Y."/>
            <person name="Wu D."/>
            <person name="Bushley K.E."/>
            <person name="Ohm R.A."/>
            <person name="Otillar R."/>
            <person name="Martin J."/>
            <person name="Schackwitz W."/>
            <person name="Grimwood J."/>
            <person name="MohdZainudin N."/>
            <person name="Xue C."/>
            <person name="Wang R."/>
            <person name="Manning V.A."/>
            <person name="Dhillon B."/>
            <person name="Tu Z.J."/>
            <person name="Steffenson B.J."/>
            <person name="Salamov A."/>
            <person name="Sun H."/>
            <person name="Lowry S."/>
            <person name="LaButti K."/>
            <person name="Han J."/>
            <person name="Copeland A."/>
            <person name="Lindquist E."/>
            <person name="Barry K."/>
            <person name="Schmutz J."/>
            <person name="Baker S.E."/>
            <person name="Ciuffetti L.M."/>
            <person name="Grigoriev I.V."/>
            <person name="Zhong S."/>
            <person name="Turgeon B.G."/>
        </authorList>
    </citation>
    <scope>NUCLEOTIDE SEQUENCE [LARGE SCALE GENOMIC DNA]</scope>
    <source>
        <strain evidence="4">ND90Pr / ATCC 201652</strain>
    </source>
</reference>
<evidence type="ECO:0000313" key="4">
    <source>
        <dbReference type="Proteomes" id="UP000016934"/>
    </source>
</evidence>
<dbReference type="PROSITE" id="PS00028">
    <property type="entry name" value="ZINC_FINGER_C2H2_1"/>
    <property type="match status" value="1"/>
</dbReference>
<proteinExistence type="predicted"/>
<feature type="region of interest" description="Disordered" evidence="1">
    <location>
        <begin position="356"/>
        <end position="391"/>
    </location>
</feature>
<dbReference type="GeneID" id="19134283"/>
<keyword evidence="4" id="KW-1185">Reference proteome</keyword>
<dbReference type="HOGENOM" id="CLU_674372_0_0_1"/>
<dbReference type="AlphaFoldDB" id="M2RUW0"/>
<dbReference type="Proteomes" id="UP000016934">
    <property type="component" value="Unassembled WGS sequence"/>
</dbReference>
<reference evidence="3 4" key="1">
    <citation type="journal article" date="2012" name="PLoS Pathog.">
        <title>Diverse lifestyles and strategies of plant pathogenesis encoded in the genomes of eighteen Dothideomycetes fungi.</title>
        <authorList>
            <person name="Ohm R.A."/>
            <person name="Feau N."/>
            <person name="Henrissat B."/>
            <person name="Schoch C.L."/>
            <person name="Horwitz B.A."/>
            <person name="Barry K.W."/>
            <person name="Condon B.J."/>
            <person name="Copeland A.C."/>
            <person name="Dhillon B."/>
            <person name="Glaser F."/>
            <person name="Hesse C.N."/>
            <person name="Kosti I."/>
            <person name="LaButti K."/>
            <person name="Lindquist E.A."/>
            <person name="Lucas S."/>
            <person name="Salamov A.A."/>
            <person name="Bradshaw R.E."/>
            <person name="Ciuffetti L."/>
            <person name="Hamelin R.C."/>
            <person name="Kema G.H.J."/>
            <person name="Lawrence C."/>
            <person name="Scott J.A."/>
            <person name="Spatafora J.W."/>
            <person name="Turgeon B.G."/>
            <person name="de Wit P.J.G.M."/>
            <person name="Zhong S."/>
            <person name="Goodwin S.B."/>
            <person name="Grigoriev I.V."/>
        </authorList>
    </citation>
    <scope>NUCLEOTIDE SEQUENCE [LARGE SCALE GENOMIC DNA]</scope>
    <source>
        <strain evidence="4">ND90Pr / ATCC 201652</strain>
    </source>
</reference>
<protein>
    <recommendedName>
        <fullName evidence="2">C2H2-type domain-containing protein</fullName>
    </recommendedName>
</protein>
<dbReference type="EMBL" id="KB445654">
    <property type="protein sequence ID" value="EMD58908.1"/>
    <property type="molecule type" value="Genomic_DNA"/>
</dbReference>
<dbReference type="RefSeq" id="XP_007705375.1">
    <property type="nucleotide sequence ID" value="XM_007707185.1"/>
</dbReference>
<evidence type="ECO:0000259" key="2">
    <source>
        <dbReference type="PROSITE" id="PS00028"/>
    </source>
</evidence>
<evidence type="ECO:0000256" key="1">
    <source>
        <dbReference type="SAM" id="MobiDB-lite"/>
    </source>
</evidence>
<dbReference type="OMA" id="ERCPRAK"/>
<organism evidence="3 4">
    <name type="scientific">Cochliobolus sativus (strain ND90Pr / ATCC 201652)</name>
    <name type="common">Common root rot and spot blotch fungus</name>
    <name type="synonym">Bipolaris sorokiniana</name>
    <dbReference type="NCBI Taxonomy" id="665912"/>
    <lineage>
        <taxon>Eukaryota</taxon>
        <taxon>Fungi</taxon>
        <taxon>Dikarya</taxon>
        <taxon>Ascomycota</taxon>
        <taxon>Pezizomycotina</taxon>
        <taxon>Dothideomycetes</taxon>
        <taxon>Pleosporomycetidae</taxon>
        <taxon>Pleosporales</taxon>
        <taxon>Pleosporineae</taxon>
        <taxon>Pleosporaceae</taxon>
        <taxon>Bipolaris</taxon>
    </lineage>
</organism>
<dbReference type="OrthoDB" id="5397557at2759"/>
<evidence type="ECO:0000313" key="3">
    <source>
        <dbReference type="EMBL" id="EMD58908.1"/>
    </source>
</evidence>
<accession>M2RUW0</accession>
<dbReference type="KEGG" id="bsc:COCSADRAFT_203988"/>